<comment type="subcellular location">
    <subcellularLocation>
        <location evidence="1">Cytoplasm</location>
        <location evidence="1">P-body</location>
    </subcellularLocation>
</comment>
<evidence type="ECO:0000256" key="5">
    <source>
        <dbReference type="ARBA" id="ARBA00022884"/>
    </source>
</evidence>
<gene>
    <name evidence="8" type="ORF">PSAL00342_LOCUS1111</name>
</gene>
<evidence type="ECO:0000256" key="3">
    <source>
        <dbReference type="ARBA" id="ARBA00022490"/>
    </source>
</evidence>
<evidence type="ECO:0000256" key="4">
    <source>
        <dbReference type="ARBA" id="ARBA00022664"/>
    </source>
</evidence>
<dbReference type="InterPro" id="IPR044642">
    <property type="entry name" value="PTHR15588"/>
</dbReference>
<evidence type="ECO:0000256" key="6">
    <source>
        <dbReference type="ARBA" id="ARBA00023274"/>
    </source>
</evidence>
<dbReference type="EMBL" id="HBIS01001272">
    <property type="protein sequence ID" value="CAE0607294.1"/>
    <property type="molecule type" value="Transcribed_RNA"/>
</dbReference>
<organism evidence="8">
    <name type="scientific">Picocystis salinarum</name>
    <dbReference type="NCBI Taxonomy" id="88271"/>
    <lineage>
        <taxon>Eukaryota</taxon>
        <taxon>Viridiplantae</taxon>
        <taxon>Chlorophyta</taxon>
        <taxon>Picocystophyceae</taxon>
        <taxon>Picocystales</taxon>
        <taxon>Picocystaceae</taxon>
        <taxon>Picocystis</taxon>
    </lineage>
</organism>
<feature type="domain" description="Sm" evidence="7">
    <location>
        <begin position="109"/>
        <end position="184"/>
    </location>
</feature>
<dbReference type="PANTHER" id="PTHR15588:SF8">
    <property type="entry name" value="U6 SNRNA-ASSOCIATED SM-LIKE PROTEIN LSM1"/>
    <property type="match status" value="1"/>
</dbReference>
<dbReference type="GO" id="GO:1990904">
    <property type="term" value="C:ribonucleoprotein complex"/>
    <property type="evidence" value="ECO:0007669"/>
    <property type="project" value="UniProtKB-KW"/>
</dbReference>
<evidence type="ECO:0000313" key="8">
    <source>
        <dbReference type="EMBL" id="CAE0607294.1"/>
    </source>
</evidence>
<comment type="similarity">
    <text evidence="2">Belongs to the snRNP Sm proteins family.</text>
</comment>
<evidence type="ECO:0000259" key="7">
    <source>
        <dbReference type="PROSITE" id="PS52002"/>
    </source>
</evidence>
<accession>A0A7S3UC23</accession>
<keyword evidence="6" id="KW-0687">Ribonucleoprotein</keyword>
<dbReference type="Pfam" id="PF01423">
    <property type="entry name" value="LSM"/>
    <property type="match status" value="1"/>
</dbReference>
<dbReference type="GO" id="GO:0003729">
    <property type="term" value="F:mRNA binding"/>
    <property type="evidence" value="ECO:0007669"/>
    <property type="project" value="TreeGrafter"/>
</dbReference>
<name>A0A7S3UC23_9CHLO</name>
<dbReference type="PROSITE" id="PS52002">
    <property type="entry name" value="SM"/>
    <property type="match status" value="1"/>
</dbReference>
<protein>
    <recommendedName>
        <fullName evidence="7">Sm domain-containing protein</fullName>
    </recommendedName>
</protein>
<dbReference type="InterPro" id="IPR001163">
    <property type="entry name" value="Sm_dom_euk/arc"/>
</dbReference>
<keyword evidence="3" id="KW-0963">Cytoplasm</keyword>
<dbReference type="SMART" id="SM00651">
    <property type="entry name" value="Sm"/>
    <property type="match status" value="1"/>
</dbReference>
<keyword evidence="5" id="KW-0694">RNA-binding</keyword>
<dbReference type="CDD" id="cd01728">
    <property type="entry name" value="LSm1"/>
    <property type="match status" value="1"/>
</dbReference>
<dbReference type="PANTHER" id="PTHR15588">
    <property type="entry name" value="LSM1"/>
    <property type="match status" value="1"/>
</dbReference>
<dbReference type="InterPro" id="IPR047575">
    <property type="entry name" value="Sm"/>
</dbReference>
<dbReference type="SUPFAM" id="SSF50182">
    <property type="entry name" value="Sm-like ribonucleoproteins"/>
    <property type="match status" value="1"/>
</dbReference>
<dbReference type="InterPro" id="IPR010920">
    <property type="entry name" value="LSM_dom_sf"/>
</dbReference>
<sequence>MDATSTLRSPFLLRRRATNNPSVDRMQHGAVSTKKLDWMTVRRRQARLVRHGHPYAIPIDERKARPVEPIDLIGRIPTEKEIDEGSNDETLTKRVIEAMETREQLPRQLQLPPMLEELDKKVLVNLRDGRVIVGVLRSFDQFANVVLENAYERIIVEDVYGDIPLGVYVIRGENVVIMGEVVSLSVKAWFSMAVECTRRLTDCMWWCHPRTLQRKSRLRSAGYLLQKFSKLREPKKQQTDSKRPCASVSTFWTLNKGDVFEPMWHDGVVSTEKGARIRSSSICYCTWLLIHAHEINGHNCPKLHRRAGHIP</sequence>
<reference evidence="8" key="1">
    <citation type="submission" date="2021-01" db="EMBL/GenBank/DDBJ databases">
        <authorList>
            <person name="Corre E."/>
            <person name="Pelletier E."/>
            <person name="Niang G."/>
            <person name="Scheremetjew M."/>
            <person name="Finn R."/>
            <person name="Kale V."/>
            <person name="Holt S."/>
            <person name="Cochrane G."/>
            <person name="Meng A."/>
            <person name="Brown T."/>
            <person name="Cohen L."/>
        </authorList>
    </citation>
    <scope>NUCLEOTIDE SEQUENCE</scope>
    <source>
        <strain evidence="8">CCMP1897</strain>
    </source>
</reference>
<keyword evidence="4" id="KW-0507">mRNA processing</keyword>
<dbReference type="GO" id="GO:0000290">
    <property type="term" value="P:deadenylation-dependent decapping of nuclear-transcribed mRNA"/>
    <property type="evidence" value="ECO:0007669"/>
    <property type="project" value="TreeGrafter"/>
</dbReference>
<dbReference type="InterPro" id="IPR034104">
    <property type="entry name" value="Lsm1"/>
</dbReference>
<proteinExistence type="inferred from homology"/>
<dbReference type="Gene3D" id="2.30.30.100">
    <property type="match status" value="1"/>
</dbReference>
<evidence type="ECO:0000256" key="1">
    <source>
        <dbReference type="ARBA" id="ARBA00004201"/>
    </source>
</evidence>
<dbReference type="GO" id="GO:0006397">
    <property type="term" value="P:mRNA processing"/>
    <property type="evidence" value="ECO:0007669"/>
    <property type="project" value="UniProtKB-KW"/>
</dbReference>
<evidence type="ECO:0000256" key="2">
    <source>
        <dbReference type="ARBA" id="ARBA00006850"/>
    </source>
</evidence>
<dbReference type="GO" id="GO:0000932">
    <property type="term" value="C:P-body"/>
    <property type="evidence" value="ECO:0007669"/>
    <property type="project" value="UniProtKB-SubCell"/>
</dbReference>
<dbReference type="AlphaFoldDB" id="A0A7S3UC23"/>
<dbReference type="GO" id="GO:1990726">
    <property type="term" value="C:Lsm1-7-Pat1 complex"/>
    <property type="evidence" value="ECO:0007669"/>
    <property type="project" value="TreeGrafter"/>
</dbReference>